<name>A0A919GA67_9ACTN</name>
<gene>
    <name evidence="7" type="ORF">GCM10018793_35590</name>
</gene>
<evidence type="ECO:0000256" key="1">
    <source>
        <dbReference type="ARBA" id="ARBA00022729"/>
    </source>
</evidence>
<dbReference type="PANTHER" id="PTHR23221">
    <property type="entry name" value="GLYCOSYLPHOSPHATIDYLINOSITOL PHOSPHOLIPASE D"/>
    <property type="match status" value="1"/>
</dbReference>
<feature type="chain" id="PRO_5037990954" description="Integrin-like protein" evidence="6">
    <location>
        <begin position="30"/>
        <end position="511"/>
    </location>
</feature>
<keyword evidence="3" id="KW-0378">Hydrolase</keyword>
<reference evidence="7" key="2">
    <citation type="submission" date="2020-09" db="EMBL/GenBank/DDBJ databases">
        <authorList>
            <person name="Sun Q."/>
            <person name="Ohkuma M."/>
        </authorList>
    </citation>
    <scope>NUCLEOTIDE SEQUENCE</scope>
    <source>
        <strain evidence="7">JCM 5069</strain>
    </source>
</reference>
<evidence type="ECO:0000256" key="3">
    <source>
        <dbReference type="ARBA" id="ARBA00022801"/>
    </source>
</evidence>
<keyword evidence="2" id="KW-0677">Repeat</keyword>
<dbReference type="EMBL" id="BNCD01000009">
    <property type="protein sequence ID" value="GHH80418.1"/>
    <property type="molecule type" value="Genomic_DNA"/>
</dbReference>
<dbReference type="RefSeq" id="WP_189933092.1">
    <property type="nucleotide sequence ID" value="NZ_BNCD01000009.1"/>
</dbReference>
<protein>
    <recommendedName>
        <fullName evidence="9">Integrin-like protein</fullName>
    </recommendedName>
</protein>
<organism evidence="7 8">
    <name type="scientific">Streptomyces sulfonofaciens</name>
    <dbReference type="NCBI Taxonomy" id="68272"/>
    <lineage>
        <taxon>Bacteria</taxon>
        <taxon>Bacillati</taxon>
        <taxon>Actinomycetota</taxon>
        <taxon>Actinomycetes</taxon>
        <taxon>Kitasatosporales</taxon>
        <taxon>Streptomycetaceae</taxon>
        <taxon>Streptomyces</taxon>
    </lineage>
</organism>
<dbReference type="PANTHER" id="PTHR23221:SF7">
    <property type="entry name" value="PHOSPHATIDYLINOSITOL-GLYCAN-SPECIFIC PHOSPHOLIPASE D"/>
    <property type="match status" value="1"/>
</dbReference>
<evidence type="ECO:0000313" key="7">
    <source>
        <dbReference type="EMBL" id="GHH80418.1"/>
    </source>
</evidence>
<dbReference type="SUPFAM" id="SSF69318">
    <property type="entry name" value="Integrin alpha N-terminal domain"/>
    <property type="match status" value="1"/>
</dbReference>
<dbReference type="GO" id="GO:0016787">
    <property type="term" value="F:hydrolase activity"/>
    <property type="evidence" value="ECO:0007669"/>
    <property type="project" value="UniProtKB-KW"/>
</dbReference>
<evidence type="ECO:0008006" key="9">
    <source>
        <dbReference type="Google" id="ProtNLM"/>
    </source>
</evidence>
<evidence type="ECO:0000256" key="6">
    <source>
        <dbReference type="SAM" id="SignalP"/>
    </source>
</evidence>
<sequence length="511" mass="50247">MNLRRAAGGIGLMAAVAVSLSVTAPAALADTAGSGTATTTGAGLRDDFNGDGYADVAFPVPAAGLASYEGNQDGGGAAFDGYVAVMYGSADGLVTSSKQVFDQNRPDIPGDAEQGDAYGSSVTSADLDRDGYADLIVGAGGDNGDQGSLSVIWGGPDGLSGSTWLSEGATYEDGLGDLTVAGDFNGDGAPDVAASVRGTSLRVLTGPFHRDGTPAGGTHDVKGPDDGTPDAARMSDLAAGDVNGDGIADVVSAGGRGDGSHVGYFKGAPAGLTPGATVSGLDGAGDNLDVGDVNGDHHADIVIGRPDGNFGSEDPLPQAKGGMVTYLPGSADGPDPAGLRRINQDSPGVPGVAEENYVEGTVDGFGRGVSVGDIDGDGYADVSVGVPNETYDGIEMAGSAVTLRGTADGLTGQGAQVFSQDTAGVPGIPQAYDNFGSGTKLTDTDSDGMADLVVGCSGEGEGGSEDTYDGSIWVLRATADGVTPTGSITFGARTLGVPQHNGGGLGSEFSS</sequence>
<reference evidence="7" key="1">
    <citation type="journal article" date="2014" name="Int. J. Syst. Evol. Microbiol.">
        <title>Complete genome sequence of Corynebacterium casei LMG S-19264T (=DSM 44701T), isolated from a smear-ripened cheese.</title>
        <authorList>
            <consortium name="US DOE Joint Genome Institute (JGI-PGF)"/>
            <person name="Walter F."/>
            <person name="Albersmeier A."/>
            <person name="Kalinowski J."/>
            <person name="Ruckert C."/>
        </authorList>
    </citation>
    <scope>NUCLEOTIDE SEQUENCE</scope>
    <source>
        <strain evidence="7">JCM 5069</strain>
    </source>
</reference>
<dbReference type="Proteomes" id="UP000603708">
    <property type="component" value="Unassembled WGS sequence"/>
</dbReference>
<keyword evidence="1 6" id="KW-0732">Signal</keyword>
<evidence type="ECO:0000256" key="4">
    <source>
        <dbReference type="ARBA" id="ARBA00023180"/>
    </source>
</evidence>
<dbReference type="InterPro" id="IPR013519">
    <property type="entry name" value="Int_alpha_beta-p"/>
</dbReference>
<dbReference type="InterPro" id="IPR013517">
    <property type="entry name" value="FG-GAP"/>
</dbReference>
<accession>A0A919GA67</accession>
<proteinExistence type="predicted"/>
<dbReference type="Gene3D" id="2.130.10.130">
    <property type="entry name" value="Integrin alpha, N-terminal"/>
    <property type="match status" value="3"/>
</dbReference>
<keyword evidence="4" id="KW-0325">Glycoprotein</keyword>
<evidence type="ECO:0000256" key="2">
    <source>
        <dbReference type="ARBA" id="ARBA00022737"/>
    </source>
</evidence>
<comment type="caution">
    <text evidence="7">The sequence shown here is derived from an EMBL/GenBank/DDBJ whole genome shotgun (WGS) entry which is preliminary data.</text>
</comment>
<dbReference type="PROSITE" id="PS51470">
    <property type="entry name" value="FG_GAP"/>
    <property type="match status" value="1"/>
</dbReference>
<keyword evidence="8" id="KW-1185">Reference proteome</keyword>
<dbReference type="InterPro" id="IPR028994">
    <property type="entry name" value="Integrin_alpha_N"/>
</dbReference>
<feature type="signal peptide" evidence="6">
    <location>
        <begin position="1"/>
        <end position="29"/>
    </location>
</feature>
<dbReference type="SMART" id="SM00191">
    <property type="entry name" value="Int_alpha"/>
    <property type="match status" value="5"/>
</dbReference>
<feature type="region of interest" description="Disordered" evidence="5">
    <location>
        <begin position="205"/>
        <end position="233"/>
    </location>
</feature>
<dbReference type="AlphaFoldDB" id="A0A919GA67"/>
<evidence type="ECO:0000313" key="8">
    <source>
        <dbReference type="Proteomes" id="UP000603708"/>
    </source>
</evidence>
<evidence type="ECO:0000256" key="5">
    <source>
        <dbReference type="SAM" id="MobiDB-lite"/>
    </source>
</evidence>
<dbReference type="Pfam" id="PF01839">
    <property type="entry name" value="FG-GAP"/>
    <property type="match status" value="3"/>
</dbReference>